<feature type="domain" description="DNA2/NAM7 helicase helicase" evidence="4">
    <location>
        <begin position="832"/>
        <end position="1121"/>
    </location>
</feature>
<protein>
    <recommendedName>
        <fullName evidence="2">Pre-mRNA-splicing factor</fullName>
    </recommendedName>
</protein>
<dbReference type="InterPro" id="IPR045055">
    <property type="entry name" value="DNA2/NAM7-like"/>
</dbReference>
<feature type="region of interest" description="Disordered" evidence="3">
    <location>
        <begin position="1434"/>
        <end position="1501"/>
    </location>
</feature>
<keyword evidence="10" id="KW-1185">Reference proteome</keyword>
<reference evidence="10" key="1">
    <citation type="journal article" date="2013" name="Genome Announc.">
        <title>Draft genome sequence of the grapevine dieback fungus Eutypa lata UCR-EL1.</title>
        <authorList>
            <person name="Blanco-Ulate B."/>
            <person name="Rolshausen P.E."/>
            <person name="Cantu D."/>
        </authorList>
    </citation>
    <scope>NUCLEOTIDE SEQUENCE [LARGE SCALE GENOMIC DNA]</scope>
    <source>
        <strain evidence="10">UCR-EL1</strain>
    </source>
</reference>
<dbReference type="HOGENOM" id="CLU_001195_0_0_1"/>
<dbReference type="InterPro" id="IPR026300">
    <property type="entry name" value="CWF11_fam"/>
</dbReference>
<dbReference type="Proteomes" id="UP000012174">
    <property type="component" value="Unassembled WGS sequence"/>
</dbReference>
<evidence type="ECO:0000259" key="7">
    <source>
        <dbReference type="Pfam" id="PF21143"/>
    </source>
</evidence>
<feature type="domain" description="RNA helicase aquarius N-terminal" evidence="6">
    <location>
        <begin position="34"/>
        <end position="424"/>
    </location>
</feature>
<dbReference type="EMBL" id="KB706235">
    <property type="protein sequence ID" value="EMR68479.1"/>
    <property type="molecule type" value="Genomic_DNA"/>
</dbReference>
<evidence type="ECO:0000259" key="5">
    <source>
        <dbReference type="Pfam" id="PF13087"/>
    </source>
</evidence>
<evidence type="ECO:0000256" key="1">
    <source>
        <dbReference type="ARBA" id="ARBA00022806"/>
    </source>
</evidence>
<dbReference type="InterPro" id="IPR032174">
    <property type="entry name" value="Aquarius_N"/>
</dbReference>
<feature type="compositionally biased region" description="Basic and acidic residues" evidence="3">
    <location>
        <begin position="781"/>
        <end position="790"/>
    </location>
</feature>
<evidence type="ECO:0000259" key="8">
    <source>
        <dbReference type="Pfam" id="PF21144"/>
    </source>
</evidence>
<dbReference type="CDD" id="cd18808">
    <property type="entry name" value="SF1_C_Upf1"/>
    <property type="match status" value="1"/>
</dbReference>
<dbReference type="KEGG" id="ela:UCREL1_4513"/>
<feature type="domain" description="RNA helicase aquarius beta-barrel" evidence="7">
    <location>
        <begin position="503"/>
        <end position="671"/>
    </location>
</feature>
<dbReference type="CDD" id="cd17935">
    <property type="entry name" value="EEXXQc_AQR"/>
    <property type="match status" value="1"/>
</dbReference>
<dbReference type="InterPro" id="IPR048967">
    <property type="entry name" value="Aquarius_insert"/>
</dbReference>
<dbReference type="InterPro" id="IPR041679">
    <property type="entry name" value="DNA2/NAM7-like_C"/>
</dbReference>
<comment type="function">
    <text evidence="2">Involved in mRNA splicing where it associates with cdc5 and the other cwf proteins as part of the spliceosome.</text>
</comment>
<keyword evidence="2" id="KW-0539">Nucleus</keyword>
<organism evidence="9 10">
    <name type="scientific">Eutypa lata (strain UCR-EL1)</name>
    <name type="common">Grapevine dieback disease fungus</name>
    <name type="synonym">Eutypa armeniacae</name>
    <dbReference type="NCBI Taxonomy" id="1287681"/>
    <lineage>
        <taxon>Eukaryota</taxon>
        <taxon>Fungi</taxon>
        <taxon>Dikarya</taxon>
        <taxon>Ascomycota</taxon>
        <taxon>Pezizomycotina</taxon>
        <taxon>Sordariomycetes</taxon>
        <taxon>Xylariomycetidae</taxon>
        <taxon>Xylariales</taxon>
        <taxon>Diatrypaceae</taxon>
        <taxon>Eutypa</taxon>
    </lineage>
</organism>
<evidence type="ECO:0000259" key="6">
    <source>
        <dbReference type="Pfam" id="PF16399"/>
    </source>
</evidence>
<dbReference type="PIRSF" id="PIRSF038901">
    <property type="entry name" value="AQR_cwf11"/>
    <property type="match status" value="1"/>
</dbReference>
<accession>M7SPV0</accession>
<sequence>MPTAKRLKSNTRAAKSKENITPRPTVADLEGESEFAQLAKKHWLKPTTTKRAAKVKVKNDVLKKQIWDVLEKDGFPYKSLLVLEGLQTLESYLWPGYSEDSSNFHVLLIALLTTVKARERLDTWSIFEDRLDEFSSLFRRTLSMTLDPTLSLNVRTHLLSFIIYAFQSLDCASVRKECAPLVSIAIWHNLSTETKRENKLNELPQLRKAWKASGKRYDSGDDAAKARLRFERAWLYTLTLDFLRIIYEDKRKQDYARYCERFVEFICDLLSQLPTRRYVNTLLQDLHLLPALRLSPMFNDEGNALLRDQHSLLSHYAHFTIDDQTGVQYSRTEAYDQHCAKLAKLQRTALRHFKDKLTVLALSNYGSIDKRGELENLLAPLVDQEIVQLATLLELRIEYPETVGVSIDRAFLIEVLLSTFEKRKTFQETAEEMSIIPTEDSLFDQSILRADNYDGSQPLALPKLRLQYLSVHDFLWRALILYQCEAFYGIRKDIDSALKRLRPETRRSGETGFSGFSKMALPISRPSILEVVPPLVGDDKPSAVRAEISIDVRRLSDNIRREWDSLRPGDVVFLLSVDPSATKPILNGGSDSVSESQKLGLISVRTAEVVQILDDKGNHIRDPTAYFGGHNRSHTRRIQMKLDSKTFKQDTERASRGKPDVYESINLVLRRSGRENNFKPVLESIRSLALSDVPLPSWLHENFLGYGDPAGATYKHLVNRITKIDFRDTFLDWPHLIEGLPGRTIEPSDDVSGSFGPPYMLEWVDNPKEVQRPKRSKKRRRDTEPALKDEAETYRVSTYKPPNTGPYPVDAPKLNTVRFTPAQIDAIISGTQPGLTVVVGPPGTGKTDVATQIINNIYHNFPEQRTLLIAHSNQALNQLFAKIVALDIDERHLLRLGHGEEELDIEGNFSKHGRVESFLQNRDRYLQEVNRLAASIGAPGAHGNSAETAGYFNSVYILPAWAKFTEVATAQDSSAADIVQAFPFRNYFSDAPQPLFPPEADREVVLDIANGCYHHISKIFSELEDVMPFEILRRDRDKANYLLTNEARIIAMTSTHAAMRRSEIASLGFHYDNVVMEEAAQITEIENFIPLAMQKPKNGQMPLQRVVLCGDHYQNSPVIQSLAFRHYANLEQSLFSRFVRLGIPTITLDQQGRARSSIAKLYQWRYPNLGNLSHVESLPEFQTANAGFKYEYQFINVPDYKGRGEVEPTPHFIQNLGEAEYAVAIYQYMRLLGYPASKISILATYAGQRALIKDVLSHRCAKNPIFGLPKIVTTVDKYQGEQNDYIILSLTRTSRVGYLRDIRRLTVALSRARLGLYILGRRDVFEACYELRPAFEILLQRPDKLALSTGEMWPSNRNVQQATELPDAAAAAETTTPAQGQEAVMEGVEHLGQFVFEMTSVRARQMRAERGLLPEEADGQGQGQGQGQGMLEPVREEDVDDRGEGSASLGFVVPDDEEEDGEGDDNDADEDGDVDVGVDADVGEEEDRERTVGEGFEAEEN</sequence>
<feature type="compositionally biased region" description="Acidic residues" evidence="3">
    <location>
        <begin position="1454"/>
        <end position="1487"/>
    </location>
</feature>
<feature type="domain" description="RNA helicase aquarius insertion" evidence="8">
    <location>
        <begin position="719"/>
        <end position="811"/>
    </location>
</feature>
<gene>
    <name evidence="9" type="ORF">UCREL1_4513</name>
</gene>
<comment type="subcellular location">
    <subcellularLocation>
        <location evidence="2">Nucleus</location>
    </subcellularLocation>
</comment>
<dbReference type="PANTHER" id="PTHR10887:SF5">
    <property type="entry name" value="RNA HELICASE AQUARIUS"/>
    <property type="match status" value="1"/>
</dbReference>
<keyword evidence="2" id="KW-0508">mRNA splicing</keyword>
<dbReference type="PANTHER" id="PTHR10887">
    <property type="entry name" value="DNA2/NAM7 HELICASE FAMILY"/>
    <property type="match status" value="1"/>
</dbReference>
<keyword evidence="1" id="KW-0547">Nucleotide-binding</keyword>
<evidence type="ECO:0000256" key="3">
    <source>
        <dbReference type="SAM" id="MobiDB-lite"/>
    </source>
</evidence>
<dbReference type="InterPro" id="IPR041677">
    <property type="entry name" value="DNA2/NAM7_AAA_11"/>
</dbReference>
<dbReference type="Pfam" id="PF21143">
    <property type="entry name" value="Aquarius_N_2nd"/>
    <property type="match status" value="1"/>
</dbReference>
<comment type="similarity">
    <text evidence="2">Belongs to the CWF11 family.</text>
</comment>
<keyword evidence="1" id="KW-0067">ATP-binding</keyword>
<dbReference type="InterPro" id="IPR048966">
    <property type="entry name" value="Aquarius_b-barrel"/>
</dbReference>
<dbReference type="OrthoDB" id="1879at2759"/>
<dbReference type="Pfam" id="PF16399">
    <property type="entry name" value="Aquarius_N_1st"/>
    <property type="match status" value="1"/>
</dbReference>
<evidence type="ECO:0000313" key="10">
    <source>
        <dbReference type="Proteomes" id="UP000012174"/>
    </source>
</evidence>
<proteinExistence type="inferred from homology"/>
<feature type="domain" description="DNA2/NAM7 helicase-like C-terminal" evidence="5">
    <location>
        <begin position="1130"/>
        <end position="1322"/>
    </location>
</feature>
<feature type="region of interest" description="Disordered" evidence="3">
    <location>
        <begin position="1"/>
        <end position="22"/>
    </location>
</feature>
<dbReference type="InterPro" id="IPR027417">
    <property type="entry name" value="P-loop_NTPase"/>
</dbReference>
<evidence type="ECO:0000313" key="9">
    <source>
        <dbReference type="EMBL" id="EMR68479.1"/>
    </source>
</evidence>
<keyword evidence="1" id="KW-0378">Hydrolase</keyword>
<dbReference type="GO" id="GO:0003729">
    <property type="term" value="F:mRNA binding"/>
    <property type="evidence" value="ECO:0007669"/>
    <property type="project" value="TreeGrafter"/>
</dbReference>
<keyword evidence="2" id="KW-0507">mRNA processing</keyword>
<evidence type="ECO:0000259" key="4">
    <source>
        <dbReference type="Pfam" id="PF13086"/>
    </source>
</evidence>
<name>M7SPV0_EUTLA</name>
<keyword evidence="1" id="KW-0347">Helicase</keyword>
<comment type="subunit">
    <text evidence="2">Belongs to the 40S cdc5-associated complex (or cwf complex), a spliceosome sub-complex reminiscent of a late-stage spliceosome.</text>
</comment>
<dbReference type="GO" id="GO:0071013">
    <property type="term" value="C:catalytic step 2 spliceosome"/>
    <property type="evidence" value="ECO:0007669"/>
    <property type="project" value="TreeGrafter"/>
</dbReference>
<dbReference type="InterPro" id="IPR047187">
    <property type="entry name" value="SF1_C_Upf1"/>
</dbReference>
<dbReference type="FunFam" id="3.40.50.300:FF:000507">
    <property type="entry name" value="Pre-mRNA-splicing factor"/>
    <property type="match status" value="1"/>
</dbReference>
<dbReference type="Pfam" id="PF21144">
    <property type="entry name" value="Aquarius_N_3rd"/>
    <property type="match status" value="1"/>
</dbReference>
<dbReference type="Pfam" id="PF13086">
    <property type="entry name" value="AAA_11"/>
    <property type="match status" value="1"/>
</dbReference>
<dbReference type="GO" id="GO:0045292">
    <property type="term" value="P:mRNA cis splicing, via spliceosome"/>
    <property type="evidence" value="ECO:0007669"/>
    <property type="project" value="UniProtKB-UniRule"/>
</dbReference>
<dbReference type="eggNOG" id="KOG1806">
    <property type="taxonomic scope" value="Eukaryota"/>
</dbReference>
<dbReference type="SUPFAM" id="SSF52540">
    <property type="entry name" value="P-loop containing nucleoside triphosphate hydrolases"/>
    <property type="match status" value="1"/>
</dbReference>
<dbReference type="Pfam" id="PF13087">
    <property type="entry name" value="AAA_12"/>
    <property type="match status" value="1"/>
</dbReference>
<dbReference type="GO" id="GO:0004386">
    <property type="term" value="F:helicase activity"/>
    <property type="evidence" value="ECO:0007669"/>
    <property type="project" value="InterPro"/>
</dbReference>
<dbReference type="OMA" id="YRVWLDC"/>
<dbReference type="STRING" id="1287681.M7SPV0"/>
<dbReference type="GO" id="GO:0005684">
    <property type="term" value="C:U2-type spliceosomal complex"/>
    <property type="evidence" value="ECO:0007669"/>
    <property type="project" value="UniProtKB-UniRule"/>
</dbReference>
<feature type="region of interest" description="Disordered" evidence="3">
    <location>
        <begin position="766"/>
        <end position="790"/>
    </location>
</feature>
<evidence type="ECO:0000256" key="2">
    <source>
        <dbReference type="PIRNR" id="PIRNR038901"/>
    </source>
</evidence>
<dbReference type="Gene3D" id="3.40.50.300">
    <property type="entry name" value="P-loop containing nucleotide triphosphate hydrolases"/>
    <property type="match status" value="2"/>
</dbReference>